<dbReference type="GO" id="GO:0005886">
    <property type="term" value="C:plasma membrane"/>
    <property type="evidence" value="ECO:0007669"/>
    <property type="project" value="UniProtKB-SubCell"/>
</dbReference>
<gene>
    <name evidence="13" type="ORF">HHL27_07550</name>
</gene>
<dbReference type="PANTHER" id="PTHR30386:SF19">
    <property type="entry name" value="MULTIDRUG EXPORT PROTEIN EMRA-RELATED"/>
    <property type="match status" value="1"/>
</dbReference>
<dbReference type="SUPFAM" id="SSF111369">
    <property type="entry name" value="HlyD-like secretion proteins"/>
    <property type="match status" value="2"/>
</dbReference>
<evidence type="ECO:0000259" key="10">
    <source>
        <dbReference type="Pfam" id="PF25876"/>
    </source>
</evidence>
<dbReference type="FunFam" id="2.40.30.170:FF:000003">
    <property type="entry name" value="Multidrug resistance protein A"/>
    <property type="match status" value="1"/>
</dbReference>
<evidence type="ECO:0000313" key="13">
    <source>
        <dbReference type="EMBL" id="NML93519.1"/>
    </source>
</evidence>
<comment type="similarity">
    <text evidence="2">Belongs to the membrane fusion protein (MFP) (TC 8.A.1) family.</text>
</comment>
<evidence type="ECO:0000259" key="11">
    <source>
        <dbReference type="Pfam" id="PF25917"/>
    </source>
</evidence>
<proteinExistence type="inferred from homology"/>
<evidence type="ECO:0000256" key="6">
    <source>
        <dbReference type="ARBA" id="ARBA00022692"/>
    </source>
</evidence>
<dbReference type="AlphaFoldDB" id="A0A7Y0GA48"/>
<evidence type="ECO:0000256" key="7">
    <source>
        <dbReference type="ARBA" id="ARBA00022989"/>
    </source>
</evidence>
<dbReference type="GO" id="GO:1990961">
    <property type="term" value="P:xenobiotic detoxification by transmembrane export across the plasma membrane"/>
    <property type="evidence" value="ECO:0007669"/>
    <property type="project" value="UniProtKB-ARBA"/>
</dbReference>
<dbReference type="PRINTS" id="PR01490">
    <property type="entry name" value="RTXTOXIND"/>
</dbReference>
<dbReference type="InterPro" id="IPR058624">
    <property type="entry name" value="MdtA-like_HH"/>
</dbReference>
<dbReference type="Pfam" id="PF25963">
    <property type="entry name" value="Beta-barrel_AAEA"/>
    <property type="match status" value="1"/>
</dbReference>
<evidence type="ECO:0000313" key="14">
    <source>
        <dbReference type="Proteomes" id="UP000583556"/>
    </source>
</evidence>
<dbReference type="Proteomes" id="UP000583556">
    <property type="component" value="Unassembled WGS sequence"/>
</dbReference>
<comment type="subcellular location">
    <subcellularLocation>
        <location evidence="1">Cell inner membrane</location>
        <topology evidence="1">Single-pass membrane protein</topology>
    </subcellularLocation>
</comment>
<dbReference type="PANTHER" id="PTHR30386">
    <property type="entry name" value="MEMBRANE FUSION SUBUNIT OF EMRAB-TOLC MULTIDRUG EFFLUX PUMP"/>
    <property type="match status" value="1"/>
</dbReference>
<feature type="domain" description="Multidrug resistance protein MdtA-like barrel-sandwich hybrid" evidence="11">
    <location>
        <begin position="67"/>
        <end position="282"/>
    </location>
</feature>
<dbReference type="Pfam" id="PF25917">
    <property type="entry name" value="BSH_RND"/>
    <property type="match status" value="1"/>
</dbReference>
<dbReference type="Gene3D" id="1.10.287.470">
    <property type="entry name" value="Helix hairpin bin"/>
    <property type="match status" value="2"/>
</dbReference>
<feature type="transmembrane region" description="Helical" evidence="9">
    <location>
        <begin position="30"/>
        <end position="51"/>
    </location>
</feature>
<dbReference type="InterPro" id="IPR050739">
    <property type="entry name" value="MFP"/>
</dbReference>
<feature type="domain" description="Multidrug resistance protein MdtA-like alpha-helical hairpin" evidence="10">
    <location>
        <begin position="145"/>
        <end position="206"/>
    </location>
</feature>
<dbReference type="GO" id="GO:0046677">
    <property type="term" value="P:response to antibiotic"/>
    <property type="evidence" value="ECO:0007669"/>
    <property type="project" value="UniProtKB-ARBA"/>
</dbReference>
<dbReference type="GO" id="GO:0015721">
    <property type="term" value="P:bile acid and bile salt transport"/>
    <property type="evidence" value="ECO:0007669"/>
    <property type="project" value="UniProtKB-ARBA"/>
</dbReference>
<dbReference type="InterPro" id="IPR058625">
    <property type="entry name" value="MdtA-like_BSH"/>
</dbReference>
<dbReference type="Gene3D" id="2.40.50.100">
    <property type="match status" value="1"/>
</dbReference>
<keyword evidence="3" id="KW-0813">Transport</keyword>
<keyword evidence="4" id="KW-1003">Cell membrane</keyword>
<evidence type="ECO:0000256" key="9">
    <source>
        <dbReference type="SAM" id="Phobius"/>
    </source>
</evidence>
<organism evidence="13 14">
    <name type="scientific">Novosphingobium olei</name>
    <dbReference type="NCBI Taxonomy" id="2728851"/>
    <lineage>
        <taxon>Bacteria</taxon>
        <taxon>Pseudomonadati</taxon>
        <taxon>Pseudomonadota</taxon>
        <taxon>Alphaproteobacteria</taxon>
        <taxon>Sphingomonadales</taxon>
        <taxon>Sphingomonadaceae</taxon>
        <taxon>Novosphingobium</taxon>
    </lineage>
</organism>
<keyword evidence="14" id="KW-1185">Reference proteome</keyword>
<dbReference type="Pfam" id="PF25876">
    <property type="entry name" value="HH_MFP_RND"/>
    <property type="match status" value="1"/>
</dbReference>
<dbReference type="Gene3D" id="2.40.30.170">
    <property type="match status" value="1"/>
</dbReference>
<dbReference type="InterPro" id="IPR058634">
    <property type="entry name" value="AaeA-lik-b-barrel"/>
</dbReference>
<accession>A0A7Y0GA48</accession>
<evidence type="ECO:0000256" key="8">
    <source>
        <dbReference type="ARBA" id="ARBA00023136"/>
    </source>
</evidence>
<sequence>MADIDPASIHPATDRDAHDAALGTSKRKRAFTIFFVALALVGGITLAYRWITGGRYVETDNAYVGAETAQVTPQVGGSVKAVAVSDTQMVKRGDVLVVIDDSDAKIALAQAEANYAQALRRVRQTFATASALGNQVEERAADISKMEAQVRIAMADVERARIDLTRRESLAKDGAVSGEELSSARNAFASASGSLAAAKAGLAQARAARGSAQGQKGANAALIDGTSVENNPEVLAAKAQLDKARLDLARTVVRAPIDGVITTRSVQVGQRVQAGSTLMTIVPVGQAYVDANFKEGELKGVKSGQPVDLVSDLYGEDVVFKGRVVGLSGGTGSALSVIPAQNATGNWIKVVQRVPVRIALDPAQLRDHPLRVGLSMTATIDTKAE</sequence>
<keyword evidence="5" id="KW-0997">Cell inner membrane</keyword>
<evidence type="ECO:0000256" key="5">
    <source>
        <dbReference type="ARBA" id="ARBA00022519"/>
    </source>
</evidence>
<evidence type="ECO:0000256" key="3">
    <source>
        <dbReference type="ARBA" id="ARBA00022448"/>
    </source>
</evidence>
<name>A0A7Y0GA48_9SPHN</name>
<evidence type="ECO:0000259" key="12">
    <source>
        <dbReference type="Pfam" id="PF25963"/>
    </source>
</evidence>
<protein>
    <submittedName>
        <fullName evidence="13">Biotin/lipoyl-binding protein</fullName>
    </submittedName>
</protein>
<evidence type="ECO:0000256" key="2">
    <source>
        <dbReference type="ARBA" id="ARBA00009477"/>
    </source>
</evidence>
<reference evidence="13 14" key="1">
    <citation type="submission" date="2020-04" db="EMBL/GenBank/DDBJ databases">
        <title>Novosphingobium sp. TW-4 isolated from soil.</title>
        <authorList>
            <person name="Dahal R.H."/>
            <person name="Chaudhary D.K."/>
        </authorList>
    </citation>
    <scope>NUCLEOTIDE SEQUENCE [LARGE SCALE GENOMIC DNA]</scope>
    <source>
        <strain evidence="13 14">TW-4</strain>
    </source>
</reference>
<keyword evidence="8 9" id="KW-0472">Membrane</keyword>
<comment type="caution">
    <text evidence="13">The sequence shown here is derived from an EMBL/GenBank/DDBJ whole genome shotgun (WGS) entry which is preliminary data.</text>
</comment>
<feature type="domain" description="p-hydroxybenzoic acid efflux pump subunit AaeA-like beta-barrel" evidence="12">
    <location>
        <begin position="288"/>
        <end position="380"/>
    </location>
</feature>
<keyword evidence="7 9" id="KW-1133">Transmembrane helix</keyword>
<keyword evidence="6 9" id="KW-0812">Transmembrane</keyword>
<dbReference type="RefSeq" id="WP_169492730.1">
    <property type="nucleotide sequence ID" value="NZ_JABBGM010000002.1"/>
</dbReference>
<evidence type="ECO:0000256" key="1">
    <source>
        <dbReference type="ARBA" id="ARBA00004377"/>
    </source>
</evidence>
<evidence type="ECO:0000256" key="4">
    <source>
        <dbReference type="ARBA" id="ARBA00022475"/>
    </source>
</evidence>
<dbReference type="EMBL" id="JABBGM010000002">
    <property type="protein sequence ID" value="NML93519.1"/>
    <property type="molecule type" value="Genomic_DNA"/>
</dbReference>